<organism evidence="2 3">
    <name type="scientific">Botryotinia convoluta</name>
    <dbReference type="NCBI Taxonomy" id="54673"/>
    <lineage>
        <taxon>Eukaryota</taxon>
        <taxon>Fungi</taxon>
        <taxon>Dikarya</taxon>
        <taxon>Ascomycota</taxon>
        <taxon>Pezizomycotina</taxon>
        <taxon>Leotiomycetes</taxon>
        <taxon>Helotiales</taxon>
        <taxon>Sclerotiniaceae</taxon>
        <taxon>Botryotinia</taxon>
    </lineage>
</organism>
<name>A0A4Z1IF31_9HELO</name>
<reference evidence="2 3" key="1">
    <citation type="submission" date="2017-12" db="EMBL/GenBank/DDBJ databases">
        <title>Comparative genomics of Botrytis spp.</title>
        <authorList>
            <person name="Valero-Jimenez C.A."/>
            <person name="Tapia P."/>
            <person name="Veloso J."/>
            <person name="Silva-Moreno E."/>
            <person name="Staats M."/>
            <person name="Valdes J.H."/>
            <person name="Van Kan J.A.L."/>
        </authorList>
    </citation>
    <scope>NUCLEOTIDE SEQUENCE [LARGE SCALE GENOMIC DNA]</scope>
    <source>
        <strain evidence="2 3">MUCL11595</strain>
    </source>
</reference>
<evidence type="ECO:0000313" key="2">
    <source>
        <dbReference type="EMBL" id="TGO60229.1"/>
    </source>
</evidence>
<gene>
    <name evidence="2" type="ORF">BCON_0037g00290</name>
</gene>
<accession>A0A4Z1IF31</accession>
<comment type="caution">
    <text evidence="2">The sequence shown here is derived from an EMBL/GenBank/DDBJ whole genome shotgun (WGS) entry which is preliminary data.</text>
</comment>
<feature type="signal peptide" evidence="1">
    <location>
        <begin position="1"/>
        <end position="19"/>
    </location>
</feature>
<keyword evidence="1" id="KW-0732">Signal</keyword>
<evidence type="ECO:0000256" key="1">
    <source>
        <dbReference type="SAM" id="SignalP"/>
    </source>
</evidence>
<proteinExistence type="predicted"/>
<protein>
    <submittedName>
        <fullName evidence="2">Uncharacterized protein</fullName>
    </submittedName>
</protein>
<keyword evidence="3" id="KW-1185">Reference proteome</keyword>
<sequence>MRVTLYQVIVLSFGFMAIAAPLSHPDSPTIRSTDGDEYVRWPDNAIDANGLSVAAYQGD</sequence>
<dbReference type="Proteomes" id="UP000297527">
    <property type="component" value="Unassembled WGS sequence"/>
</dbReference>
<feature type="chain" id="PRO_5021291380" evidence="1">
    <location>
        <begin position="20"/>
        <end position="59"/>
    </location>
</feature>
<evidence type="ECO:0000313" key="3">
    <source>
        <dbReference type="Proteomes" id="UP000297527"/>
    </source>
</evidence>
<dbReference type="EMBL" id="PQXN01000037">
    <property type="protein sequence ID" value="TGO60229.1"/>
    <property type="molecule type" value="Genomic_DNA"/>
</dbReference>
<dbReference type="OrthoDB" id="3454883at2759"/>
<dbReference type="AlphaFoldDB" id="A0A4Z1IF31"/>